<protein>
    <recommendedName>
        <fullName evidence="3">rRNA-processing protein las1</fullName>
    </recommendedName>
</protein>
<dbReference type="GO" id="GO:0004519">
    <property type="term" value="F:endonuclease activity"/>
    <property type="evidence" value="ECO:0007669"/>
    <property type="project" value="InterPro"/>
</dbReference>
<sequence>MTISVVPWINQEEFDTVYNWIFADRKQHLDLIQRGLDRIQAWCNRGIAPYSVEITAILIEAILRDERFGHTMSHRELRLLYTMAIIRFVNGLVDQRQTGKYALSVLTIAKKIGLPSWFVDLRHEGTHERLPHLIVLRSAATQAVAWLHDHYWIHNLKKPEEEKKDHDIKMKLNMYKERRKAYIKGIKAGEAKLDPAIYVDCISALIEVIDEDIIREEIIPLLLGIGGLVPTAKKKRASLENMKISNDLIELWTPLLKGLDVGYPEFALDLVSSIVQKLVSSDEYVLNEQAVNPYAMFSQQQQQESEDPTKSKSYMLTLACWLKYFALEMQNPIDERTLGKLDVDDLLEECLRNPNYYTRYVLQALCQVDPDLAETIKPFMRYMDQLLIKLTLKQKETPSLESVDATILEQDLTTLERQIAEIKKTQHRQRPIKRQRIESKSWKLHDRWQTCPLGMLPNGKVPCLDMREWLKK</sequence>
<dbReference type="GO" id="GO:0030687">
    <property type="term" value="C:preribosome, large subunit precursor"/>
    <property type="evidence" value="ECO:0007669"/>
    <property type="project" value="TreeGrafter"/>
</dbReference>
<dbReference type="Pfam" id="PF04031">
    <property type="entry name" value="Las1"/>
    <property type="match status" value="1"/>
</dbReference>
<evidence type="ECO:0000313" key="1">
    <source>
        <dbReference type="EMBL" id="RCH85628.1"/>
    </source>
</evidence>
<dbReference type="PANTHER" id="PTHR15002:SF0">
    <property type="entry name" value="RIBOSOMAL BIOGENESIS PROTEIN LAS1L"/>
    <property type="match status" value="1"/>
</dbReference>
<gene>
    <name evidence="1" type="ORF">CU097_006047</name>
</gene>
<organism evidence="1 2">
    <name type="scientific">Rhizopus azygosporus</name>
    <name type="common">Rhizopus microsporus var. azygosporus</name>
    <dbReference type="NCBI Taxonomy" id="86630"/>
    <lineage>
        <taxon>Eukaryota</taxon>
        <taxon>Fungi</taxon>
        <taxon>Fungi incertae sedis</taxon>
        <taxon>Mucoromycota</taxon>
        <taxon>Mucoromycotina</taxon>
        <taxon>Mucoromycetes</taxon>
        <taxon>Mucorales</taxon>
        <taxon>Mucorineae</taxon>
        <taxon>Rhizopodaceae</taxon>
        <taxon>Rhizopus</taxon>
    </lineage>
</organism>
<dbReference type="PANTHER" id="PTHR15002">
    <property type="entry name" value="RIBOSOMAL BIOGENESIS PROTEIN LAS1L"/>
    <property type="match status" value="1"/>
</dbReference>
<evidence type="ECO:0000313" key="2">
    <source>
        <dbReference type="Proteomes" id="UP000252139"/>
    </source>
</evidence>
<accession>A0A367J6R5</accession>
<reference evidence="1 2" key="1">
    <citation type="journal article" date="2018" name="G3 (Bethesda)">
        <title>Phylogenetic and Phylogenomic Definition of Rhizopus Species.</title>
        <authorList>
            <person name="Gryganskyi A.P."/>
            <person name="Golan J."/>
            <person name="Dolatabadi S."/>
            <person name="Mondo S."/>
            <person name="Robb S."/>
            <person name="Idnurm A."/>
            <person name="Muszewska A."/>
            <person name="Steczkiewicz K."/>
            <person name="Masonjones S."/>
            <person name="Liao H.L."/>
            <person name="Gajdeczka M.T."/>
            <person name="Anike F."/>
            <person name="Vuek A."/>
            <person name="Anishchenko I.M."/>
            <person name="Voigt K."/>
            <person name="de Hoog G.S."/>
            <person name="Smith M.E."/>
            <person name="Heitman J."/>
            <person name="Vilgalys R."/>
            <person name="Stajich J.E."/>
        </authorList>
    </citation>
    <scope>NUCLEOTIDE SEQUENCE [LARGE SCALE GENOMIC DNA]</scope>
    <source>
        <strain evidence="1 2">CBS 357.93</strain>
    </source>
</reference>
<dbReference type="GO" id="GO:0000460">
    <property type="term" value="P:maturation of 5.8S rRNA"/>
    <property type="evidence" value="ECO:0007669"/>
    <property type="project" value="TreeGrafter"/>
</dbReference>
<dbReference type="STRING" id="86630.A0A367J6R5"/>
<dbReference type="InterPro" id="IPR007174">
    <property type="entry name" value="Las1"/>
</dbReference>
<dbReference type="OrthoDB" id="10263222at2759"/>
<name>A0A367J6R5_RHIAZ</name>
<dbReference type="EMBL" id="PJQL01002050">
    <property type="protein sequence ID" value="RCH85628.1"/>
    <property type="molecule type" value="Genomic_DNA"/>
</dbReference>
<evidence type="ECO:0008006" key="3">
    <source>
        <dbReference type="Google" id="ProtNLM"/>
    </source>
</evidence>
<dbReference type="Proteomes" id="UP000252139">
    <property type="component" value="Unassembled WGS sequence"/>
</dbReference>
<dbReference type="GO" id="GO:0000470">
    <property type="term" value="P:maturation of LSU-rRNA"/>
    <property type="evidence" value="ECO:0007669"/>
    <property type="project" value="TreeGrafter"/>
</dbReference>
<comment type="caution">
    <text evidence="1">The sequence shown here is derived from an EMBL/GenBank/DDBJ whole genome shotgun (WGS) entry which is preliminary data.</text>
</comment>
<dbReference type="AlphaFoldDB" id="A0A367J6R5"/>
<keyword evidence="2" id="KW-1185">Reference proteome</keyword>
<dbReference type="GO" id="GO:0090730">
    <property type="term" value="C:Las1 complex"/>
    <property type="evidence" value="ECO:0007669"/>
    <property type="project" value="InterPro"/>
</dbReference>
<proteinExistence type="predicted"/>